<dbReference type="InterPro" id="IPR001611">
    <property type="entry name" value="Leu-rich_rpt"/>
</dbReference>
<keyword evidence="5" id="KW-0472">Membrane</keyword>
<dbReference type="SUPFAM" id="SSF52047">
    <property type="entry name" value="RNI-like"/>
    <property type="match status" value="1"/>
</dbReference>
<reference evidence="9" key="1">
    <citation type="submission" date="2021-03" db="EMBL/GenBank/DDBJ databases">
        <title>Legionella lytica PCM 2298.</title>
        <authorList>
            <person name="Koper P."/>
        </authorList>
    </citation>
    <scope>NUCLEOTIDE SEQUENCE</scope>
    <source>
        <strain evidence="9">PCM 2298</strain>
    </source>
</reference>
<dbReference type="Gene3D" id="3.80.10.10">
    <property type="entry name" value="Ribonuclease Inhibitor"/>
    <property type="match status" value="1"/>
</dbReference>
<keyword evidence="3" id="KW-0732">Signal</keyword>
<dbReference type="RefSeq" id="WP_252580084.1">
    <property type="nucleotide sequence ID" value="NZ_CP071527.1"/>
</dbReference>
<evidence type="ECO:0000256" key="4">
    <source>
        <dbReference type="ARBA" id="ARBA00022989"/>
    </source>
</evidence>
<evidence type="ECO:0000256" key="8">
    <source>
        <dbReference type="SAM" id="MobiDB-lite"/>
    </source>
</evidence>
<gene>
    <name evidence="9" type="ORF">J2N86_13975</name>
</gene>
<keyword evidence="10" id="KW-1185">Reference proteome</keyword>
<keyword evidence="2" id="KW-0812">Transmembrane</keyword>
<accession>A0ABY4Y8J7</accession>
<evidence type="ECO:0000256" key="3">
    <source>
        <dbReference type="ARBA" id="ARBA00022729"/>
    </source>
</evidence>
<dbReference type="Pfam" id="PF13516">
    <property type="entry name" value="LRR_6"/>
    <property type="match status" value="2"/>
</dbReference>
<evidence type="ECO:0000313" key="9">
    <source>
        <dbReference type="EMBL" id="USQ13761.1"/>
    </source>
</evidence>
<evidence type="ECO:0000313" key="10">
    <source>
        <dbReference type="Proteomes" id="UP001057474"/>
    </source>
</evidence>
<comment type="subcellular location">
    <subcellularLocation>
        <location evidence="1">Membrane</location>
    </subcellularLocation>
</comment>
<feature type="coiled-coil region" evidence="7">
    <location>
        <begin position="447"/>
        <end position="481"/>
    </location>
</feature>
<organism evidence="9 10">
    <name type="scientific">Legionella lytica</name>
    <dbReference type="NCBI Taxonomy" id="96232"/>
    <lineage>
        <taxon>Bacteria</taxon>
        <taxon>Pseudomonadati</taxon>
        <taxon>Pseudomonadota</taxon>
        <taxon>Gammaproteobacteria</taxon>
        <taxon>Legionellales</taxon>
        <taxon>Legionellaceae</taxon>
        <taxon>Legionella</taxon>
    </lineage>
</organism>
<keyword evidence="7" id="KW-0175">Coiled coil</keyword>
<dbReference type="Proteomes" id="UP001057474">
    <property type="component" value="Chromosome"/>
</dbReference>
<keyword evidence="4" id="KW-1133">Transmembrane helix</keyword>
<sequence length="535" mass="58841">MKLKAFLKQIKQDSSSLETVQLSLKQNGNVKKLLAALNDENNEGSKNISELDLSGSNLVNEDIEALVKALNKLPNIKTLRLDNCRLTDDHTSRHLVELEHVTSLSLKSNCLGKRPAFNKDLKALYLDDNPHLNVKAALLRFSTYAKKLEILSLNRCKINDDDLIFLMRNGSHLKTLKQLHLHENKLSSIGIHSLKGMSLLEVLDLGQNNQVGDYGVGELECPILHTLNIEGCKISPHVFDSLAAMKKLRTINLSYNPALKLYDKDSESRSLEQIKRVKLNFCQLKDDNVPSLIALFPNLTHLEIANNQLTQVGVDDLLTSNNLKALNASTNPLFSILSAKSQKAPRANKTIAAENAKLEDLLVSVSQARELTHINLSSTGLTDEMLSRFIPIEGSSRKLCSINGIPCAELIDVLAQRKEEARKTAVAAQAVASSSASEAEVIEIEAKPSKRAQIKTLKARVKDLETQLARATATIKQLEGTKSSDVPHEKGRVLKQVAHLETKVSTQSMFASTAAKSKKENPITNASVVAEPSRS</sequence>
<evidence type="ECO:0000256" key="1">
    <source>
        <dbReference type="ARBA" id="ARBA00004370"/>
    </source>
</evidence>
<dbReference type="InterPro" id="IPR032675">
    <property type="entry name" value="LRR_dom_sf"/>
</dbReference>
<evidence type="ECO:0000256" key="2">
    <source>
        <dbReference type="ARBA" id="ARBA00022692"/>
    </source>
</evidence>
<name>A0ABY4Y8J7_9GAMM</name>
<dbReference type="PANTHER" id="PTHR48063">
    <property type="entry name" value="LRR RECEPTOR-LIKE KINASE"/>
    <property type="match status" value="1"/>
</dbReference>
<protein>
    <submittedName>
        <fullName evidence="9">Uncharacterized protein</fullName>
    </submittedName>
</protein>
<dbReference type="InterPro" id="IPR046956">
    <property type="entry name" value="RLP23-like"/>
</dbReference>
<evidence type="ECO:0000256" key="7">
    <source>
        <dbReference type="SAM" id="Coils"/>
    </source>
</evidence>
<keyword evidence="6" id="KW-0325">Glycoprotein</keyword>
<evidence type="ECO:0000256" key="5">
    <source>
        <dbReference type="ARBA" id="ARBA00023136"/>
    </source>
</evidence>
<feature type="region of interest" description="Disordered" evidence="8">
    <location>
        <begin position="511"/>
        <end position="535"/>
    </location>
</feature>
<evidence type="ECO:0000256" key="6">
    <source>
        <dbReference type="ARBA" id="ARBA00023180"/>
    </source>
</evidence>
<dbReference type="EMBL" id="CP071527">
    <property type="protein sequence ID" value="USQ13761.1"/>
    <property type="molecule type" value="Genomic_DNA"/>
</dbReference>
<proteinExistence type="predicted"/>